<name>A0A554NBQ8_9EURY</name>
<feature type="transmembrane region" description="Helical" evidence="1">
    <location>
        <begin position="49"/>
        <end position="66"/>
    </location>
</feature>
<dbReference type="Proteomes" id="UP000319894">
    <property type="component" value="Unassembled WGS sequence"/>
</dbReference>
<keyword evidence="1" id="KW-1133">Transmembrane helix</keyword>
<sequence>MRQHARLLRAVPLTTAAVLLSLAAADGLVDATAAATDAPLPGAPLNRTLPAAALVACVSVVAIGEVHGADRPTGRLLTPDRTDAANGLAVAAAAPVTRWLAVEVGLGVVVASALVGLLAGLLVPNYAAPAYCGSFVGMAAPGVFPGYRLVTAAGLVAGLVYVAVDGVFDGVGGKLGTTAFVGCGTVAIGAGVTPGSGTMPGATAAALLVAVAGAAAVGTFALSVRLEYGPVVGSAVVGLAAGVAAPLLLPVGEAVAAAAFCASFAGMVSPDRLPNESATLLAGLVSGALFVAVTPAFAGFGGKLGTVAFTACLVTVGLLSAGRVVDAARRRAASG</sequence>
<evidence type="ECO:0000313" key="3">
    <source>
        <dbReference type="Proteomes" id="UP000319894"/>
    </source>
</evidence>
<feature type="transmembrane region" description="Helical" evidence="1">
    <location>
        <begin position="231"/>
        <end position="249"/>
    </location>
</feature>
<dbReference type="InParanoid" id="A0A554NBQ8"/>
<proteinExistence type="predicted"/>
<keyword evidence="1" id="KW-0472">Membrane</keyword>
<dbReference type="OrthoDB" id="241667at2157"/>
<keyword evidence="3" id="KW-1185">Reference proteome</keyword>
<feature type="transmembrane region" description="Helical" evidence="1">
    <location>
        <begin position="147"/>
        <end position="168"/>
    </location>
</feature>
<keyword evidence="1" id="KW-0812">Transmembrane</keyword>
<gene>
    <name evidence="2" type="ORF">DP107_07565</name>
</gene>
<dbReference type="RefSeq" id="WP_144261534.1">
    <property type="nucleotide sequence ID" value="NZ_QMDX01000003.1"/>
</dbReference>
<dbReference type="EMBL" id="QMDX01000003">
    <property type="protein sequence ID" value="TSD14814.1"/>
    <property type="molecule type" value="Genomic_DNA"/>
</dbReference>
<feature type="transmembrane region" description="Helical" evidence="1">
    <location>
        <begin position="280"/>
        <end position="298"/>
    </location>
</feature>
<dbReference type="AlphaFoldDB" id="A0A554NBQ8"/>
<evidence type="ECO:0000256" key="1">
    <source>
        <dbReference type="SAM" id="Phobius"/>
    </source>
</evidence>
<organism evidence="2 3">
    <name type="scientific">Haloglomus irregulare</name>
    <dbReference type="NCBI Taxonomy" id="2234134"/>
    <lineage>
        <taxon>Archaea</taxon>
        <taxon>Methanobacteriati</taxon>
        <taxon>Methanobacteriota</taxon>
        <taxon>Stenosarchaea group</taxon>
        <taxon>Halobacteria</taxon>
        <taxon>Halobacteriales</taxon>
        <taxon>Natronomonadaceae</taxon>
        <taxon>Haloglomus</taxon>
    </lineage>
</organism>
<comment type="caution">
    <text evidence="2">The sequence shown here is derived from an EMBL/GenBank/DDBJ whole genome shotgun (WGS) entry which is preliminary data.</text>
</comment>
<reference evidence="2 3" key="1">
    <citation type="submission" date="2018-06" db="EMBL/GenBank/DDBJ databases">
        <title>Natronomonas sp. F16-60 a new haloarchaeon isolated from a solar saltern of Isla Cristina, Huelva, Spain.</title>
        <authorList>
            <person name="Duran-Viseras A."/>
            <person name="Sanchez-Porro C."/>
            <person name="Ventosa A."/>
        </authorList>
    </citation>
    <scope>NUCLEOTIDE SEQUENCE [LARGE SCALE GENOMIC DNA]</scope>
    <source>
        <strain evidence="2 3">F16-60</strain>
    </source>
</reference>
<protein>
    <submittedName>
        <fullName evidence="2">Uncharacterized protein</fullName>
    </submittedName>
</protein>
<feature type="transmembrane region" description="Helical" evidence="1">
    <location>
        <begin position="104"/>
        <end position="127"/>
    </location>
</feature>
<accession>A0A554NBQ8</accession>
<feature type="transmembrane region" description="Helical" evidence="1">
    <location>
        <begin position="175"/>
        <end position="192"/>
    </location>
</feature>
<feature type="transmembrane region" description="Helical" evidence="1">
    <location>
        <begin position="204"/>
        <end position="224"/>
    </location>
</feature>
<evidence type="ECO:0000313" key="2">
    <source>
        <dbReference type="EMBL" id="TSD14814.1"/>
    </source>
</evidence>